<dbReference type="EC" id="1.2.1.88" evidence="7"/>
<comment type="catalytic activity">
    <reaction evidence="6 7">
        <text>L-glutamate 5-semialdehyde + NAD(+) + H2O = L-glutamate + NADH + 2 H(+)</text>
        <dbReference type="Rhea" id="RHEA:30235"/>
        <dbReference type="ChEBI" id="CHEBI:15377"/>
        <dbReference type="ChEBI" id="CHEBI:15378"/>
        <dbReference type="ChEBI" id="CHEBI:29985"/>
        <dbReference type="ChEBI" id="CHEBI:57540"/>
        <dbReference type="ChEBI" id="CHEBI:57945"/>
        <dbReference type="ChEBI" id="CHEBI:58066"/>
        <dbReference type="EC" id="1.2.1.88"/>
    </reaction>
</comment>
<evidence type="ECO:0000256" key="8">
    <source>
        <dbReference type="RuleBase" id="RU366030"/>
    </source>
</evidence>
<dbReference type="EMBL" id="CAEY01001893">
    <property type="status" value="NOT_ANNOTATED_CDS"/>
    <property type="molecule type" value="Genomic_DNA"/>
</dbReference>
<comment type="similarity">
    <text evidence="2 7">Belongs to the aldehyde dehydrogenase family.</text>
</comment>
<dbReference type="STRING" id="32264.T1K9U5"/>
<accession>T1K9U5</accession>
<reference evidence="10" key="2">
    <citation type="submission" date="2015-06" db="UniProtKB">
        <authorList>
            <consortium name="EnsemblMetazoa"/>
        </authorList>
    </citation>
    <scope>IDENTIFICATION</scope>
</reference>
<dbReference type="HOGENOM" id="CLU_005391_4_1_1"/>
<dbReference type="InterPro" id="IPR016162">
    <property type="entry name" value="Ald_DH_N"/>
</dbReference>
<feature type="domain" description="Aldehyde dehydrogenase" evidence="9">
    <location>
        <begin position="90"/>
        <end position="556"/>
    </location>
</feature>
<dbReference type="UniPathway" id="UPA00261">
    <property type="reaction ID" value="UER00374"/>
</dbReference>
<dbReference type="AlphaFoldDB" id="T1K9U5"/>
<evidence type="ECO:0000256" key="6">
    <source>
        <dbReference type="ARBA" id="ARBA00048142"/>
    </source>
</evidence>
<evidence type="ECO:0000256" key="4">
    <source>
        <dbReference type="ARBA" id="ARBA00023027"/>
    </source>
</evidence>
<evidence type="ECO:0000256" key="1">
    <source>
        <dbReference type="ARBA" id="ARBA00004786"/>
    </source>
</evidence>
<comment type="pathway">
    <text evidence="1 7">Amino-acid degradation; L-proline degradation into L-glutamate; L-glutamate from L-proline: step 2/2.</text>
</comment>
<keyword evidence="11" id="KW-1185">Reference proteome</keyword>
<gene>
    <name evidence="10" type="primary">107361789</name>
</gene>
<keyword evidence="5 7" id="KW-0642">Proline metabolism</keyword>
<dbReference type="Gene3D" id="3.40.605.10">
    <property type="entry name" value="Aldehyde Dehydrogenase, Chain A, domain 1"/>
    <property type="match status" value="1"/>
</dbReference>
<dbReference type="CDD" id="cd07123">
    <property type="entry name" value="ALDH_F4-17_P5CDH"/>
    <property type="match status" value="1"/>
</dbReference>
<evidence type="ECO:0000256" key="5">
    <source>
        <dbReference type="ARBA" id="ARBA00023062"/>
    </source>
</evidence>
<dbReference type="InterPro" id="IPR016163">
    <property type="entry name" value="Ald_DH_C"/>
</dbReference>
<dbReference type="KEGG" id="tut:107361789"/>
<dbReference type="FunFam" id="3.40.605.10:FF:000006">
    <property type="entry name" value="1-pyrroline-5-carboxylate dehydrogenase"/>
    <property type="match status" value="1"/>
</dbReference>
<reference evidence="11" key="1">
    <citation type="submission" date="2011-08" db="EMBL/GenBank/DDBJ databases">
        <authorList>
            <person name="Rombauts S."/>
        </authorList>
    </citation>
    <scope>NUCLEOTIDE SEQUENCE</scope>
    <source>
        <strain evidence="11">London</strain>
    </source>
</reference>
<dbReference type="EnsemblMetazoa" id="tetur07g06210.1">
    <property type="protein sequence ID" value="tetur07g06210.1"/>
    <property type="gene ID" value="tetur07g06210"/>
</dbReference>
<dbReference type="OrthoDB" id="5322683at2759"/>
<dbReference type="Gene3D" id="3.40.309.10">
    <property type="entry name" value="Aldehyde Dehydrogenase, Chain A, domain 2"/>
    <property type="match status" value="1"/>
</dbReference>
<evidence type="ECO:0000256" key="3">
    <source>
        <dbReference type="ARBA" id="ARBA00023002"/>
    </source>
</evidence>
<dbReference type="Pfam" id="PF00171">
    <property type="entry name" value="Aldedh"/>
    <property type="match status" value="1"/>
</dbReference>
<dbReference type="InterPro" id="IPR016160">
    <property type="entry name" value="Ald_DH_CS_CYS"/>
</dbReference>
<evidence type="ECO:0000313" key="11">
    <source>
        <dbReference type="Proteomes" id="UP000015104"/>
    </source>
</evidence>
<dbReference type="PROSITE" id="PS00070">
    <property type="entry name" value="ALDEHYDE_DEHYDR_CYS"/>
    <property type="match status" value="1"/>
</dbReference>
<dbReference type="InterPro" id="IPR050485">
    <property type="entry name" value="Proline_metab_enzyme"/>
</dbReference>
<sequence>MATNLIKGFNLINSSIKFSSRYPLRAFSTVINENIEDFVVTNEPILSYLSSSKERQLLSDSLTKLSKDCHNVPIVIDGKEYFSDHVRSQVMPFNHSKTIAKYYWATSELLTKAIETSLEKREAWERVPMKEKIEIFKKASDLVATKYRYDLLAATMLGQGKTVFQAEIDAGAEFADFLRFNAFFAKEMTKYQPISENVSVVKNSFRYRGLEGFIAAISPFNFTAIGGNLASAPTLMGNVVLWKPSDTAILSNYLAFKVLEEAGVPPGVINFVPCDGPVFGNTITQSRWLAGINFTGSIGTFKHLWKQVAQNLDLYLNYPRLVGECGGKNYHFVHSSADIDNVVVNTIRSAFEYSGQKCSACSRLYVPKSIWPEIKKKMLDICGKMKLGSPLEFDTFLSAVIDEKAFNRIKGYIDHAKKSSSCQIIAGGETDDSTGYFVKPTIIECNDLNDKLFNEEIFGPVLTVYQYDDASVDQALRLVHRNTHYSLTGAIFGQDPKFLQMAAEELKMSAGNFYINDKSTGAVVGQQPFGGGRLSGTNDKAGGPHYLIRWTSPQTIKESFVNQKDWKYPYMT</sequence>
<evidence type="ECO:0000259" key="9">
    <source>
        <dbReference type="Pfam" id="PF00171"/>
    </source>
</evidence>
<proteinExistence type="inferred from homology"/>
<dbReference type="PANTHER" id="PTHR42862">
    <property type="entry name" value="DELTA-1-PYRROLINE-5-CARBOXYLATE DEHYDROGENASE 1, ISOFORM A-RELATED"/>
    <property type="match status" value="1"/>
</dbReference>
<keyword evidence="3 7" id="KW-0560">Oxidoreductase</keyword>
<dbReference type="SUPFAM" id="SSF53720">
    <property type="entry name" value="ALDH-like"/>
    <property type="match status" value="1"/>
</dbReference>
<dbReference type="NCBIfam" id="TIGR01236">
    <property type="entry name" value="D1pyr5carbox1"/>
    <property type="match status" value="1"/>
</dbReference>
<evidence type="ECO:0000313" key="10">
    <source>
        <dbReference type="EnsemblMetazoa" id="tetur07g06210.1"/>
    </source>
</evidence>
<name>T1K9U5_TETUR</name>
<evidence type="ECO:0000256" key="7">
    <source>
        <dbReference type="RuleBase" id="RU366016"/>
    </source>
</evidence>
<dbReference type="eggNOG" id="KOG2455">
    <property type="taxonomic scope" value="Eukaryota"/>
</dbReference>
<dbReference type="InterPro" id="IPR015590">
    <property type="entry name" value="Aldehyde_DH_dom"/>
</dbReference>
<evidence type="ECO:0000256" key="2">
    <source>
        <dbReference type="ARBA" id="ARBA00009986"/>
    </source>
</evidence>
<dbReference type="Proteomes" id="UP000015104">
    <property type="component" value="Unassembled WGS sequence"/>
</dbReference>
<keyword evidence="4 7" id="KW-0520">NAD</keyword>
<organism evidence="10 11">
    <name type="scientific">Tetranychus urticae</name>
    <name type="common">Two-spotted spider mite</name>
    <dbReference type="NCBI Taxonomy" id="32264"/>
    <lineage>
        <taxon>Eukaryota</taxon>
        <taxon>Metazoa</taxon>
        <taxon>Ecdysozoa</taxon>
        <taxon>Arthropoda</taxon>
        <taxon>Chelicerata</taxon>
        <taxon>Arachnida</taxon>
        <taxon>Acari</taxon>
        <taxon>Acariformes</taxon>
        <taxon>Trombidiformes</taxon>
        <taxon>Prostigmata</taxon>
        <taxon>Eleutherengona</taxon>
        <taxon>Raphignathae</taxon>
        <taxon>Tetranychoidea</taxon>
        <taxon>Tetranychidae</taxon>
        <taxon>Tetranychus</taxon>
    </lineage>
</organism>
<dbReference type="GO" id="GO:0003842">
    <property type="term" value="F:L-glutamate gamma-semialdehyde dehydrogenase activity"/>
    <property type="evidence" value="ECO:0007669"/>
    <property type="project" value="UniProtKB-UniRule"/>
</dbReference>
<dbReference type="InterPro" id="IPR016161">
    <property type="entry name" value="Ald_DH/histidinol_DH"/>
</dbReference>
<dbReference type="PANTHER" id="PTHR42862:SF1">
    <property type="entry name" value="DELTA-1-PYRROLINE-5-CARBOXYLATE DEHYDROGENASE 2, ISOFORM A-RELATED"/>
    <property type="match status" value="1"/>
</dbReference>
<dbReference type="GO" id="GO:0010133">
    <property type="term" value="P:L-proline catabolic process to L-glutamate"/>
    <property type="evidence" value="ECO:0007669"/>
    <property type="project" value="UniProtKB-UniRule"/>
</dbReference>
<dbReference type="FunFam" id="3.40.309.10:FF:000005">
    <property type="entry name" value="1-pyrroline-5-carboxylate dehydrogenase 1"/>
    <property type="match status" value="1"/>
</dbReference>
<dbReference type="InterPro" id="IPR005931">
    <property type="entry name" value="P5CDH/ALDH4A1"/>
</dbReference>
<protein>
    <recommendedName>
        <fullName evidence="7 8">Multifunctional fusion protein</fullName>
    </recommendedName>
    <domain>
        <recommendedName>
            <fullName evidence="8">Delta-1-pyrroline-5-carboxylate dehydrogenase</fullName>
            <shortName evidence="8">P5C dehydrogenase</shortName>
        </recommendedName>
        <alternativeName>
            <fullName evidence="7">L-glutamate gamma-semialdehyde dehydrogenase</fullName>
        </alternativeName>
    </domain>
    <domain>
        <recommendedName>
            <fullName evidence="7">L-glutamate gamma-semialdehyde dehydrogenase</fullName>
            <ecNumber evidence="7">1.2.1.88</ecNumber>
        </recommendedName>
    </domain>
</protein>
<dbReference type="GO" id="GO:0005759">
    <property type="term" value="C:mitochondrial matrix"/>
    <property type="evidence" value="ECO:0007669"/>
    <property type="project" value="TreeGrafter"/>
</dbReference>
<dbReference type="OMA" id="FAGIHFT"/>